<dbReference type="STRING" id="875328.JDM601_1455"/>
<accession>F5YY76</accession>
<dbReference type="Proteomes" id="UP000009224">
    <property type="component" value="Chromosome"/>
</dbReference>
<evidence type="ECO:0000313" key="2">
    <source>
        <dbReference type="EMBL" id="AEF35455.1"/>
    </source>
</evidence>
<name>F5YY76_MYCSD</name>
<dbReference type="KEGG" id="mjd:JDM601_1455"/>
<dbReference type="HOGENOM" id="CLU_2288457_0_0_11"/>
<protein>
    <submittedName>
        <fullName evidence="2">Uncharacterized protein</fullName>
    </submittedName>
</protein>
<reference evidence="2 3" key="1">
    <citation type="journal article" date="2011" name="J. Bacteriol.">
        <title>Complete genome sequence of a novel clinical isolate, the nontuberculous Mycobacterium strain JDM601.</title>
        <authorList>
            <person name="Zhang Z.Y."/>
            <person name="Sun Z.Q."/>
            <person name="Wang Z.L."/>
            <person name="Wen Z.L."/>
            <person name="Sun Q.W."/>
            <person name="Zhu Z.Q."/>
            <person name="Song Y.Z."/>
            <person name="Zhao J.W."/>
            <person name="Wang H.H."/>
            <person name="Zhang S.L."/>
            <person name="Guo X.K."/>
        </authorList>
    </citation>
    <scope>NUCLEOTIDE SEQUENCE [LARGE SCALE GENOMIC DNA]</scope>
    <source>
        <strain evidence="2 3">JDM601</strain>
    </source>
</reference>
<feature type="region of interest" description="Disordered" evidence="1">
    <location>
        <begin position="1"/>
        <end position="33"/>
    </location>
</feature>
<feature type="compositionally biased region" description="Low complexity" evidence="1">
    <location>
        <begin position="1"/>
        <end position="12"/>
    </location>
</feature>
<proteinExistence type="predicted"/>
<keyword evidence="3" id="KW-1185">Reference proteome</keyword>
<evidence type="ECO:0000313" key="3">
    <source>
        <dbReference type="Proteomes" id="UP000009224"/>
    </source>
</evidence>
<organism evidence="2 3">
    <name type="scientific">Mycolicibacter sinensis (strain JDM601)</name>
    <name type="common">Mycobacterium sinense</name>
    <dbReference type="NCBI Taxonomy" id="875328"/>
    <lineage>
        <taxon>Bacteria</taxon>
        <taxon>Bacillati</taxon>
        <taxon>Actinomycetota</taxon>
        <taxon>Actinomycetes</taxon>
        <taxon>Mycobacteriales</taxon>
        <taxon>Mycobacteriaceae</taxon>
        <taxon>Mycolicibacter</taxon>
    </lineage>
</organism>
<evidence type="ECO:0000256" key="1">
    <source>
        <dbReference type="SAM" id="MobiDB-lite"/>
    </source>
</evidence>
<dbReference type="AlphaFoldDB" id="F5YY76"/>
<gene>
    <name evidence="2" type="ordered locus">JDM601_1455</name>
</gene>
<dbReference type="EMBL" id="CP002329">
    <property type="protein sequence ID" value="AEF35455.1"/>
    <property type="molecule type" value="Genomic_DNA"/>
</dbReference>
<sequence length="101" mass="11178">MPSRSGTTAGARAARRDDTRHRGSIHGPARGPAHTRFRGFNLFALHSGEGKLTKRSCEKSNRMTRAFRRDNETITPARGMVSPGHLLLLVFLSVCRPDCFS</sequence>